<dbReference type="EMBL" id="MVBO01000048">
    <property type="protein sequence ID" value="OZJ04231.1"/>
    <property type="molecule type" value="Genomic_DNA"/>
</dbReference>
<evidence type="ECO:0000259" key="1">
    <source>
        <dbReference type="PROSITE" id="PS50056"/>
    </source>
</evidence>
<dbReference type="OrthoDB" id="9988524at2759"/>
<gene>
    <name evidence="2" type="ORF">BZG36_04235</name>
</gene>
<name>A0A261Y0W7_9FUNG</name>
<dbReference type="SUPFAM" id="SSF52799">
    <property type="entry name" value="(Phosphotyrosine protein) phosphatases II"/>
    <property type="match status" value="1"/>
</dbReference>
<dbReference type="InterPro" id="IPR029021">
    <property type="entry name" value="Prot-tyrosine_phosphatase-like"/>
</dbReference>
<proteinExistence type="predicted"/>
<dbReference type="Pfam" id="PF13350">
    <property type="entry name" value="Y_phosphatase3"/>
    <property type="match status" value="1"/>
</dbReference>
<keyword evidence="3" id="KW-1185">Reference proteome</keyword>
<feature type="domain" description="Tyrosine specific protein phosphatases" evidence="1">
    <location>
        <begin position="213"/>
        <end position="285"/>
    </location>
</feature>
<organism evidence="2 3">
    <name type="scientific">Bifiguratus adelaidae</name>
    <dbReference type="NCBI Taxonomy" id="1938954"/>
    <lineage>
        <taxon>Eukaryota</taxon>
        <taxon>Fungi</taxon>
        <taxon>Fungi incertae sedis</taxon>
        <taxon>Mucoromycota</taxon>
        <taxon>Mucoromycotina</taxon>
        <taxon>Endogonomycetes</taxon>
        <taxon>Endogonales</taxon>
        <taxon>Endogonales incertae sedis</taxon>
        <taxon>Bifiguratus</taxon>
    </lineage>
</organism>
<dbReference type="Proteomes" id="UP000242875">
    <property type="component" value="Unassembled WGS sequence"/>
</dbReference>
<dbReference type="InterPro" id="IPR000387">
    <property type="entry name" value="Tyr_Pase_dom"/>
</dbReference>
<sequence>MPGKAKLDPINTALDLAYNTRPVTEALESIVNFRDVGQSLKDRSSHRSLPSSYIKIGRFFRSGRLDDATTGDLEILTKKYSIETIIDLRSEIEGEKSEGVQRAFPSSSVSALTASDFAAPNRNNLESSFKGSRKDLIWTKEEGNRNTFYINFAGTSFRFNSIWRRAPFALKTKIAGWITVGQKVRAVRAVGETVLASRGLIGLNQDFLDFCGKAIVQAIRLIAEPDYKPVLLHCSPGKDRTGLVVALTLALCSIPEDLIVADYVKSQEGLEPQRDVMVKEMARQGLDSSFCDAPAEVIRGVLEYVREKYNGVDAYMERLGFTQADKDKLRKSLLAEGL</sequence>
<dbReference type="PANTHER" id="PTHR31126:SF1">
    <property type="entry name" value="TYROSINE SPECIFIC PROTEIN PHOSPHATASES DOMAIN-CONTAINING PROTEIN"/>
    <property type="match status" value="1"/>
</dbReference>
<dbReference type="PANTHER" id="PTHR31126">
    <property type="entry name" value="TYROSINE-PROTEIN PHOSPHATASE"/>
    <property type="match status" value="1"/>
</dbReference>
<accession>A0A261Y0W7</accession>
<dbReference type="PROSITE" id="PS00383">
    <property type="entry name" value="TYR_PHOSPHATASE_1"/>
    <property type="match status" value="1"/>
</dbReference>
<comment type="caution">
    <text evidence="2">The sequence shown here is derived from an EMBL/GenBank/DDBJ whole genome shotgun (WGS) entry which is preliminary data.</text>
</comment>
<reference evidence="2 3" key="1">
    <citation type="journal article" date="2017" name="Mycologia">
        <title>Bifiguratus adelaidae, gen. et sp. nov., a new member of Mucoromycotina in endophytic and soil-dwelling habitats.</title>
        <authorList>
            <person name="Torres-Cruz T.J."/>
            <person name="Billingsley Tobias T.L."/>
            <person name="Almatruk M."/>
            <person name="Hesse C."/>
            <person name="Kuske C.R."/>
            <person name="Desiro A."/>
            <person name="Benucci G.M."/>
            <person name="Bonito G."/>
            <person name="Stajich J.E."/>
            <person name="Dunlap C."/>
            <person name="Arnold A.E."/>
            <person name="Porras-Alfaro A."/>
        </authorList>
    </citation>
    <scope>NUCLEOTIDE SEQUENCE [LARGE SCALE GENOMIC DNA]</scope>
    <source>
        <strain evidence="2 3">AZ0501</strain>
    </source>
</reference>
<dbReference type="GO" id="GO:0004721">
    <property type="term" value="F:phosphoprotein phosphatase activity"/>
    <property type="evidence" value="ECO:0007669"/>
    <property type="project" value="InterPro"/>
</dbReference>
<dbReference type="PROSITE" id="PS50056">
    <property type="entry name" value="TYR_PHOSPHATASE_2"/>
    <property type="match status" value="1"/>
</dbReference>
<protein>
    <recommendedName>
        <fullName evidence="1">Tyrosine specific protein phosphatases domain-containing protein</fullName>
    </recommendedName>
</protein>
<dbReference type="InterPro" id="IPR026893">
    <property type="entry name" value="Tyr/Ser_Pase_IphP-type"/>
</dbReference>
<evidence type="ECO:0000313" key="2">
    <source>
        <dbReference type="EMBL" id="OZJ04231.1"/>
    </source>
</evidence>
<evidence type="ECO:0000313" key="3">
    <source>
        <dbReference type="Proteomes" id="UP000242875"/>
    </source>
</evidence>
<dbReference type="Gene3D" id="3.90.190.10">
    <property type="entry name" value="Protein tyrosine phosphatase superfamily"/>
    <property type="match status" value="1"/>
</dbReference>
<dbReference type="InterPro" id="IPR016130">
    <property type="entry name" value="Tyr_Pase_AS"/>
</dbReference>
<dbReference type="AlphaFoldDB" id="A0A261Y0W7"/>